<organism evidence="2 3">
    <name type="scientific">Bifidobacterium cuniculi</name>
    <dbReference type="NCBI Taxonomy" id="1688"/>
    <lineage>
        <taxon>Bacteria</taxon>
        <taxon>Bacillati</taxon>
        <taxon>Actinomycetota</taxon>
        <taxon>Actinomycetes</taxon>
        <taxon>Bifidobacteriales</taxon>
        <taxon>Bifidobacteriaceae</taxon>
        <taxon>Bifidobacterium</taxon>
    </lineage>
</organism>
<comment type="caution">
    <text evidence="2">The sequence shown here is derived from an EMBL/GenBank/DDBJ whole genome shotgun (WGS) entry which is preliminary data.</text>
</comment>
<keyword evidence="1" id="KW-0472">Membrane</keyword>
<gene>
    <name evidence="2" type="ORF">BCUN_1066</name>
</gene>
<feature type="transmembrane region" description="Helical" evidence="1">
    <location>
        <begin position="122"/>
        <end position="141"/>
    </location>
</feature>
<keyword evidence="1" id="KW-1133">Transmembrane helix</keyword>
<dbReference type="STRING" id="1688.BCUN_1066"/>
<reference evidence="2 3" key="1">
    <citation type="submission" date="2014-03" db="EMBL/GenBank/DDBJ databases">
        <title>Genomics of Bifidobacteria.</title>
        <authorList>
            <person name="Ventura M."/>
            <person name="Milani C."/>
            <person name="Lugli G.A."/>
        </authorList>
    </citation>
    <scope>NUCLEOTIDE SEQUENCE [LARGE SCALE GENOMIC DNA]</scope>
    <source>
        <strain evidence="2 3">LMG 10738</strain>
    </source>
</reference>
<protein>
    <submittedName>
        <fullName evidence="2">Uncharacterized protein</fullName>
    </submittedName>
</protein>
<dbReference type="EMBL" id="JGYV01000002">
    <property type="protein sequence ID" value="KFI65300.1"/>
    <property type="molecule type" value="Genomic_DNA"/>
</dbReference>
<name>A0A087B2Q0_9BIFI</name>
<evidence type="ECO:0000313" key="3">
    <source>
        <dbReference type="Proteomes" id="UP000029067"/>
    </source>
</evidence>
<proteinExistence type="predicted"/>
<evidence type="ECO:0000256" key="1">
    <source>
        <dbReference type="SAM" id="Phobius"/>
    </source>
</evidence>
<keyword evidence="1" id="KW-0812">Transmembrane</keyword>
<dbReference type="RefSeq" id="WP_033517224.1">
    <property type="nucleotide sequence ID" value="NZ_JGYV01000002.1"/>
</dbReference>
<accession>A0A087B2Q0</accession>
<feature type="transmembrane region" description="Helical" evidence="1">
    <location>
        <begin position="91"/>
        <end position="110"/>
    </location>
</feature>
<dbReference type="AlphaFoldDB" id="A0A087B2Q0"/>
<dbReference type="Proteomes" id="UP000029067">
    <property type="component" value="Unassembled WGS sequence"/>
</dbReference>
<feature type="transmembrane region" description="Helical" evidence="1">
    <location>
        <begin position="50"/>
        <end position="71"/>
    </location>
</feature>
<keyword evidence="3" id="KW-1185">Reference proteome</keyword>
<feature type="transmembrane region" description="Helical" evidence="1">
    <location>
        <begin position="20"/>
        <end position="38"/>
    </location>
</feature>
<evidence type="ECO:0000313" key="2">
    <source>
        <dbReference type="EMBL" id="KFI65300.1"/>
    </source>
</evidence>
<sequence length="205" mass="22464">MSAHLRGWLPWTAWFRVYGGPALLARYGLLLIVSLLVGDRRIHAIGGLPLAFPFRVNGMVMVAAAIVAVAACTPELPPLPRPLRVRVATAAWALLVQLPVGAMLCLAWYFREPQDVIMAVRVFLVSVVPGLLTTILGYPQIAWLPPVLLSLTSWLFPWRMFIGGRVVDFNMFAVSSSSWMPVAVLGILDLVCCVALGWRRSSDTG</sequence>
<feature type="transmembrane region" description="Helical" evidence="1">
    <location>
        <begin position="179"/>
        <end position="198"/>
    </location>
</feature>